<reference evidence="1" key="1">
    <citation type="submission" date="2021-11" db="EMBL/GenBank/DDBJ databases">
        <title>Vibrio ZSDE26 sp. nov. and Vibrio ZSDZ34 sp. nov., isolated from coastal seawater in Qingdao.</title>
        <authorList>
            <person name="Zhang P."/>
        </authorList>
    </citation>
    <scope>NUCLEOTIDE SEQUENCE</scope>
    <source>
        <strain evidence="1">ZSDZ34</strain>
    </source>
</reference>
<keyword evidence="2" id="KW-1185">Reference proteome</keyword>
<organism evidence="1 2">
    <name type="scientific">Vibrio gelatinilyticus</name>
    <dbReference type="NCBI Taxonomy" id="2893468"/>
    <lineage>
        <taxon>Bacteria</taxon>
        <taxon>Pseudomonadati</taxon>
        <taxon>Pseudomonadota</taxon>
        <taxon>Gammaproteobacteria</taxon>
        <taxon>Vibrionales</taxon>
        <taxon>Vibrionaceae</taxon>
        <taxon>Vibrio</taxon>
    </lineage>
</organism>
<name>A0A9X2AV67_9VIBR</name>
<dbReference type="EMBL" id="JAJNNZ010000003">
    <property type="protein sequence ID" value="MCJ2376045.1"/>
    <property type="molecule type" value="Genomic_DNA"/>
</dbReference>
<evidence type="ECO:0000313" key="2">
    <source>
        <dbReference type="Proteomes" id="UP001139488"/>
    </source>
</evidence>
<dbReference type="AlphaFoldDB" id="A0A9X2AV67"/>
<accession>A0A9X2AV67</accession>
<evidence type="ECO:0000313" key="1">
    <source>
        <dbReference type="EMBL" id="MCJ2376045.1"/>
    </source>
</evidence>
<dbReference type="Proteomes" id="UP001139488">
    <property type="component" value="Unassembled WGS sequence"/>
</dbReference>
<protein>
    <submittedName>
        <fullName evidence="1">Uncharacterized protein</fullName>
    </submittedName>
</protein>
<gene>
    <name evidence="1" type="ORF">LNL84_04280</name>
</gene>
<comment type="caution">
    <text evidence="1">The sequence shown here is derived from an EMBL/GenBank/DDBJ whole genome shotgun (WGS) entry which is preliminary data.</text>
</comment>
<sequence length="126" mass="14898">MASVIQECNRELNKVIHYYPEKQRNTANCLLAQLLCCEVFLIQYPVLNHFRGKSSPWFHVQNIRHILLTKGKEGDINCYEEPIFQGWSMARIDDARVYEKPIPQRVRKAYLDYQFFIDCGYHKSGV</sequence>
<proteinExistence type="predicted"/>
<dbReference type="RefSeq" id="WP_244355440.1">
    <property type="nucleotide sequence ID" value="NZ_JAJNNZ010000003.1"/>
</dbReference>